<dbReference type="OMA" id="IYCKLPE"/>
<accession>A0A3P7FFW0</accession>
<keyword evidence="3" id="KW-1185">Reference proteome</keyword>
<proteinExistence type="predicted"/>
<sequence>MNPKLISPYSSVISKLSSLFRQDNCFDNTEKTAEELLRGPSECQNFLRHWTTTLHDHIQTHYVRLARGRNLHLETYPFVYNDSVNMGESFIRAKMLKDATEDNIYEKQNDGAYMENIYVLERTDQITELQTIIMDRETSHSDFVFYVDRLIRLVVEEGLNRLPYTNIEIETPARVKYKGIAFSRGNCGVSICRGGEAMEQALRQCCRSVRIGKMLVGDDTRLLYARLMPDIKHRRVLLLYPLLSTGATVIKAVSVLVENGVVEGNILLLTLFATPAGIKQVMGHFPKISILTSDISPLIPFWFTTKYFGTD</sequence>
<dbReference type="Pfam" id="PF14681">
    <property type="entry name" value="UPRTase"/>
    <property type="match status" value="1"/>
</dbReference>
<dbReference type="Gene3D" id="3.40.50.2020">
    <property type="match status" value="1"/>
</dbReference>
<reference evidence="2 3" key="1">
    <citation type="submission" date="2018-11" db="EMBL/GenBank/DDBJ databases">
        <authorList>
            <consortium name="Pathogen Informatics"/>
        </authorList>
    </citation>
    <scope>NUCLEOTIDE SEQUENCE [LARGE SCALE GENOMIC DNA]</scope>
</reference>
<dbReference type="InterPro" id="IPR000836">
    <property type="entry name" value="PRTase_dom"/>
</dbReference>
<dbReference type="SUPFAM" id="SSF53271">
    <property type="entry name" value="PRTase-like"/>
    <property type="match status" value="1"/>
</dbReference>
<dbReference type="FunFam" id="3.40.50.2020:FF:000090">
    <property type="entry name" value="Protein CBG07940"/>
    <property type="match status" value="1"/>
</dbReference>
<evidence type="ECO:0000259" key="1">
    <source>
        <dbReference type="Pfam" id="PF14681"/>
    </source>
</evidence>
<dbReference type="FunCoup" id="A0A3P7FFW0">
    <property type="interactions" value="1258"/>
</dbReference>
<dbReference type="CDD" id="cd06223">
    <property type="entry name" value="PRTases_typeI"/>
    <property type="match status" value="1"/>
</dbReference>
<dbReference type="AlphaFoldDB" id="A0A3P7FFW0"/>
<dbReference type="EMBL" id="UYWW01000399">
    <property type="protein sequence ID" value="VDM08365.1"/>
    <property type="molecule type" value="Genomic_DNA"/>
</dbReference>
<feature type="domain" description="Phosphoribosyltransferase" evidence="1">
    <location>
        <begin position="122"/>
        <end position="295"/>
    </location>
</feature>
<protein>
    <recommendedName>
        <fullName evidence="1">Phosphoribosyltransferase domain-containing protein</fullName>
    </recommendedName>
</protein>
<evidence type="ECO:0000313" key="3">
    <source>
        <dbReference type="Proteomes" id="UP000270924"/>
    </source>
</evidence>
<gene>
    <name evidence="2" type="ORF">WBA_LOCUS1751</name>
</gene>
<dbReference type="Proteomes" id="UP000270924">
    <property type="component" value="Unassembled WGS sequence"/>
</dbReference>
<dbReference type="InterPro" id="IPR029057">
    <property type="entry name" value="PRTase-like"/>
</dbReference>
<dbReference type="InParanoid" id="A0A3P7FFW0"/>
<name>A0A3P7FFW0_WUCBA</name>
<evidence type="ECO:0000313" key="2">
    <source>
        <dbReference type="EMBL" id="VDM08365.1"/>
    </source>
</evidence>
<organism evidence="2 3">
    <name type="scientific">Wuchereria bancrofti</name>
    <dbReference type="NCBI Taxonomy" id="6293"/>
    <lineage>
        <taxon>Eukaryota</taxon>
        <taxon>Metazoa</taxon>
        <taxon>Ecdysozoa</taxon>
        <taxon>Nematoda</taxon>
        <taxon>Chromadorea</taxon>
        <taxon>Rhabditida</taxon>
        <taxon>Spirurina</taxon>
        <taxon>Spiruromorpha</taxon>
        <taxon>Filarioidea</taxon>
        <taxon>Onchocercidae</taxon>
        <taxon>Wuchereria</taxon>
    </lineage>
</organism>
<dbReference type="OrthoDB" id="106623at2759"/>